<dbReference type="OrthoDB" id="406544at2759"/>
<dbReference type="HOGENOM" id="CLU_1124470_0_0_1"/>
<dbReference type="GeneID" id="9379353"/>
<feature type="chain" id="PRO_5003087533" evidence="1">
    <location>
        <begin position="21"/>
        <end position="247"/>
    </location>
</feature>
<dbReference type="AlphaFoldDB" id="D6RNZ8"/>
<proteinExistence type="predicted"/>
<gene>
    <name evidence="2" type="ORF">CC1G_14935</name>
</gene>
<dbReference type="KEGG" id="cci:CC1G_14935"/>
<name>D6RNZ8_COPC7</name>
<evidence type="ECO:0000313" key="2">
    <source>
        <dbReference type="EMBL" id="EFI27110.1"/>
    </source>
</evidence>
<reference evidence="2 3" key="1">
    <citation type="journal article" date="2010" name="Proc. Natl. Acad. Sci. U.S.A.">
        <title>Insights into evolution of multicellular fungi from the assembled chromosomes of the mushroom Coprinopsis cinerea (Coprinus cinereus).</title>
        <authorList>
            <person name="Stajich J.E."/>
            <person name="Wilke S.K."/>
            <person name="Ahren D."/>
            <person name="Au C.H."/>
            <person name="Birren B.W."/>
            <person name="Borodovsky M."/>
            <person name="Burns C."/>
            <person name="Canback B."/>
            <person name="Casselton L.A."/>
            <person name="Cheng C.K."/>
            <person name="Deng J."/>
            <person name="Dietrich F.S."/>
            <person name="Fargo D.C."/>
            <person name="Farman M.L."/>
            <person name="Gathman A.C."/>
            <person name="Goldberg J."/>
            <person name="Guigo R."/>
            <person name="Hoegger P.J."/>
            <person name="Hooker J.B."/>
            <person name="Huggins A."/>
            <person name="James T.Y."/>
            <person name="Kamada T."/>
            <person name="Kilaru S."/>
            <person name="Kodira C."/>
            <person name="Kues U."/>
            <person name="Kupfer D."/>
            <person name="Kwan H.S."/>
            <person name="Lomsadze A."/>
            <person name="Li W."/>
            <person name="Lilly W.W."/>
            <person name="Ma L.J."/>
            <person name="Mackey A.J."/>
            <person name="Manning G."/>
            <person name="Martin F."/>
            <person name="Muraguchi H."/>
            <person name="Natvig D.O."/>
            <person name="Palmerini H."/>
            <person name="Ramesh M.A."/>
            <person name="Rehmeyer C.J."/>
            <person name="Roe B.A."/>
            <person name="Shenoy N."/>
            <person name="Stanke M."/>
            <person name="Ter-Hovhannisyan V."/>
            <person name="Tunlid A."/>
            <person name="Velagapudi R."/>
            <person name="Vision T.J."/>
            <person name="Zeng Q."/>
            <person name="Zolan M.E."/>
            <person name="Pukkila P.J."/>
        </authorList>
    </citation>
    <scope>NUCLEOTIDE SEQUENCE [LARGE SCALE GENOMIC DNA]</scope>
    <source>
        <strain evidence="3">Okayama-7 / 130 / ATCC MYA-4618 / FGSC 9003</strain>
    </source>
</reference>
<dbReference type="STRING" id="240176.D6RNZ8"/>
<sequence length="247" mass="27811">MSWVHSVLVLLLYGSYLRVGLPPVLVLPPCWSSYRIGTQPRSLDDRYPAMTGFTRRRLTLTRLPIAYHFNSRIGVGRRTRTLDSRIAMWFNAIGTSTMGYPGFVPESSPGSLNRCAWNRPPCNRRPCVKLGIGWNCGCTPSHGKACTKPSWIAIRPTNELRRPRGIFVKSVRRCCGCMMRVGEPELIHPFASAIDSPELEAPETMVCIKLDSKPGYVRLPEGKKEVYQGYGEESIEGWHKKHGCFKA</sequence>
<dbReference type="RefSeq" id="XP_002910604.1">
    <property type="nucleotide sequence ID" value="XM_002910558.1"/>
</dbReference>
<dbReference type="VEuPathDB" id="FungiDB:CC1G_14935"/>
<organism evidence="2 3">
    <name type="scientific">Coprinopsis cinerea (strain Okayama-7 / 130 / ATCC MYA-4618 / FGSC 9003)</name>
    <name type="common">Inky cap fungus</name>
    <name type="synonym">Hormographiella aspergillata</name>
    <dbReference type="NCBI Taxonomy" id="240176"/>
    <lineage>
        <taxon>Eukaryota</taxon>
        <taxon>Fungi</taxon>
        <taxon>Dikarya</taxon>
        <taxon>Basidiomycota</taxon>
        <taxon>Agaricomycotina</taxon>
        <taxon>Agaricomycetes</taxon>
        <taxon>Agaricomycetidae</taxon>
        <taxon>Agaricales</taxon>
        <taxon>Agaricineae</taxon>
        <taxon>Psathyrellaceae</taxon>
        <taxon>Coprinopsis</taxon>
    </lineage>
</organism>
<feature type="signal peptide" evidence="1">
    <location>
        <begin position="1"/>
        <end position="20"/>
    </location>
</feature>
<evidence type="ECO:0000313" key="3">
    <source>
        <dbReference type="Proteomes" id="UP000001861"/>
    </source>
</evidence>
<dbReference type="Proteomes" id="UP000001861">
    <property type="component" value="Unassembled WGS sequence"/>
</dbReference>
<dbReference type="eggNOG" id="ENOG502RZUZ">
    <property type="taxonomic scope" value="Eukaryota"/>
</dbReference>
<keyword evidence="3" id="KW-1185">Reference proteome</keyword>
<dbReference type="InParanoid" id="D6RNZ8"/>
<accession>D6RNZ8</accession>
<comment type="caution">
    <text evidence="2">The sequence shown here is derived from an EMBL/GenBank/DDBJ whole genome shotgun (WGS) entry which is preliminary data.</text>
</comment>
<protein>
    <submittedName>
        <fullName evidence="2">Uncharacterized protein</fullName>
    </submittedName>
</protein>
<dbReference type="EMBL" id="AACS02000008">
    <property type="protein sequence ID" value="EFI27110.1"/>
    <property type="molecule type" value="Genomic_DNA"/>
</dbReference>
<keyword evidence="1" id="KW-0732">Signal</keyword>
<evidence type="ECO:0000256" key="1">
    <source>
        <dbReference type="SAM" id="SignalP"/>
    </source>
</evidence>